<organism evidence="1">
    <name type="scientific">Eucalyptus grandis</name>
    <name type="common">Flooded gum</name>
    <dbReference type="NCBI Taxonomy" id="71139"/>
    <lineage>
        <taxon>Eukaryota</taxon>
        <taxon>Viridiplantae</taxon>
        <taxon>Streptophyta</taxon>
        <taxon>Embryophyta</taxon>
        <taxon>Tracheophyta</taxon>
        <taxon>Spermatophyta</taxon>
        <taxon>Magnoliopsida</taxon>
        <taxon>eudicotyledons</taxon>
        <taxon>Gunneridae</taxon>
        <taxon>Pentapetalae</taxon>
        <taxon>rosids</taxon>
        <taxon>malvids</taxon>
        <taxon>Myrtales</taxon>
        <taxon>Myrtaceae</taxon>
        <taxon>Myrtoideae</taxon>
        <taxon>Eucalypteae</taxon>
        <taxon>Eucalyptus</taxon>
    </lineage>
</organism>
<accession>A0A059AUB8</accession>
<proteinExistence type="predicted"/>
<name>A0A059AUB8_EUCGR</name>
<evidence type="ECO:0000313" key="1">
    <source>
        <dbReference type="EMBL" id="KCW57423.1"/>
    </source>
</evidence>
<dbReference type="Gramene" id="KCW57423">
    <property type="protein sequence ID" value="KCW57423"/>
    <property type="gene ID" value="EUGRSUZ_H00203"/>
</dbReference>
<gene>
    <name evidence="1" type="ORF">EUGRSUZ_H00203</name>
</gene>
<protein>
    <submittedName>
        <fullName evidence="1">Uncharacterized protein</fullName>
    </submittedName>
</protein>
<sequence>MSYACQIDKEQGINTRSDPPKEYASKMIHNQFLNVKRLRKRSLNRVVLPFIDNFRESNQILSRTLYQLSFSGTIAPSSCVFLVTCQRQERRCFCKFAINR</sequence>
<dbReference type="InParanoid" id="A0A059AUB8"/>
<dbReference type="EMBL" id="KK198760">
    <property type="protein sequence ID" value="KCW57423.1"/>
    <property type="molecule type" value="Genomic_DNA"/>
</dbReference>
<reference evidence="1" key="1">
    <citation type="submission" date="2013-07" db="EMBL/GenBank/DDBJ databases">
        <title>The genome of Eucalyptus grandis.</title>
        <authorList>
            <person name="Schmutz J."/>
            <person name="Hayes R."/>
            <person name="Myburg A."/>
            <person name="Tuskan G."/>
            <person name="Grattapaglia D."/>
            <person name="Rokhsar D.S."/>
        </authorList>
    </citation>
    <scope>NUCLEOTIDE SEQUENCE</scope>
    <source>
        <tissue evidence="1">Leaf extractions</tissue>
    </source>
</reference>
<dbReference type="AlphaFoldDB" id="A0A059AUB8"/>